<dbReference type="PANTHER" id="PTHR43427">
    <property type="entry name" value="CHLORIDE CHANNEL PROTEIN CLC-E"/>
    <property type="match status" value="1"/>
</dbReference>
<feature type="domain" description="CBS" evidence="7">
    <location>
        <begin position="366"/>
        <end position="424"/>
    </location>
</feature>
<dbReference type="InterPro" id="IPR050368">
    <property type="entry name" value="ClC-type_chloride_channel"/>
</dbReference>
<keyword evidence="9" id="KW-1185">Reference proteome</keyword>
<feature type="transmembrane region" description="Helical" evidence="6">
    <location>
        <begin position="45"/>
        <end position="63"/>
    </location>
</feature>
<feature type="transmembrane region" description="Helical" evidence="6">
    <location>
        <begin position="83"/>
        <end position="101"/>
    </location>
</feature>
<feature type="domain" description="CBS" evidence="7">
    <location>
        <begin position="301"/>
        <end position="358"/>
    </location>
</feature>
<evidence type="ECO:0000313" key="9">
    <source>
        <dbReference type="Proteomes" id="UP001196980"/>
    </source>
</evidence>
<evidence type="ECO:0000256" key="4">
    <source>
        <dbReference type="ARBA" id="ARBA00023303"/>
    </source>
</evidence>
<evidence type="ECO:0000256" key="6">
    <source>
        <dbReference type="SAM" id="Phobius"/>
    </source>
</evidence>
<keyword evidence="5" id="KW-0129">CBS domain</keyword>
<accession>A0ABS6RY20</accession>
<keyword evidence="6" id="KW-1133">Transmembrane helix</keyword>
<dbReference type="Pfam" id="PF00571">
    <property type="entry name" value="CBS"/>
    <property type="match status" value="2"/>
</dbReference>
<evidence type="ECO:0000256" key="1">
    <source>
        <dbReference type="ARBA" id="ARBA00022448"/>
    </source>
</evidence>
<evidence type="ECO:0000259" key="7">
    <source>
        <dbReference type="PROSITE" id="PS51371"/>
    </source>
</evidence>
<feature type="transmembrane region" description="Helical" evidence="6">
    <location>
        <begin position="214"/>
        <end position="240"/>
    </location>
</feature>
<dbReference type="Proteomes" id="UP001196980">
    <property type="component" value="Unassembled WGS sequence"/>
</dbReference>
<keyword evidence="1" id="KW-0813">Transport</keyword>
<feature type="transmembrane region" description="Helical" evidence="6">
    <location>
        <begin position="160"/>
        <end position="193"/>
    </location>
</feature>
<name>A0ABS6RY20_9BACT</name>
<evidence type="ECO:0000256" key="5">
    <source>
        <dbReference type="PROSITE-ProRule" id="PRU00703"/>
    </source>
</evidence>
<dbReference type="InterPro" id="IPR001807">
    <property type="entry name" value="ClC"/>
</dbReference>
<dbReference type="PROSITE" id="PS51371">
    <property type="entry name" value="CBS"/>
    <property type="match status" value="2"/>
</dbReference>
<dbReference type="Pfam" id="PF00654">
    <property type="entry name" value="Voltage_CLC"/>
    <property type="match status" value="1"/>
</dbReference>
<dbReference type="InterPro" id="IPR000644">
    <property type="entry name" value="CBS_dom"/>
</dbReference>
<reference evidence="8 9" key="1">
    <citation type="journal article" date="2020" name="J Geophys Res Biogeosci">
        <title>Magnetotaxis as an Adaptation to Enable Bacterial Shuttling of Microbial Sulfur and Sulfur Cycling Across Aquatic Oxic#Anoxic Interfaces.</title>
        <authorList>
            <person name="Li J."/>
            <person name="Liu P."/>
            <person name="Wang J."/>
            <person name="Roberts A.P."/>
            <person name="Pan Y."/>
        </authorList>
    </citation>
    <scope>NUCLEOTIDE SEQUENCE [LARGE SCALE GENOMIC DNA]</scope>
    <source>
        <strain evidence="8 9">MYR-1_YQ</strain>
    </source>
</reference>
<feature type="transmembrane region" description="Helical" evidence="6">
    <location>
        <begin position="14"/>
        <end position="33"/>
    </location>
</feature>
<dbReference type="EMBL" id="JABXWD010000116">
    <property type="protein sequence ID" value="MBV6341521.1"/>
    <property type="molecule type" value="Genomic_DNA"/>
</dbReference>
<gene>
    <name evidence="8" type="ORF">HWQ67_07980</name>
</gene>
<organism evidence="8 9">
    <name type="scientific">Candidatus Magnetobacterium casense</name>
    <dbReference type="NCBI Taxonomy" id="1455061"/>
    <lineage>
        <taxon>Bacteria</taxon>
        <taxon>Pseudomonadati</taxon>
        <taxon>Nitrospirota</taxon>
        <taxon>Thermodesulfovibrionia</taxon>
        <taxon>Thermodesulfovibrionales</taxon>
        <taxon>Candidatus Magnetobacteriaceae</taxon>
        <taxon>Candidatus Magnetobacterium</taxon>
    </lineage>
</organism>
<keyword evidence="2" id="KW-0406">Ion transport</keyword>
<evidence type="ECO:0000313" key="8">
    <source>
        <dbReference type="EMBL" id="MBV6341521.1"/>
    </source>
</evidence>
<keyword evidence="6" id="KW-0472">Membrane</keyword>
<evidence type="ECO:0000256" key="3">
    <source>
        <dbReference type="ARBA" id="ARBA00023214"/>
    </source>
</evidence>
<keyword evidence="4" id="KW-0407">Ion channel</keyword>
<dbReference type="PANTHER" id="PTHR43427:SF6">
    <property type="entry name" value="CHLORIDE CHANNEL PROTEIN CLC-E"/>
    <property type="match status" value="1"/>
</dbReference>
<keyword evidence="3" id="KW-0868">Chloride</keyword>
<proteinExistence type="predicted"/>
<dbReference type="CDD" id="cd00400">
    <property type="entry name" value="Voltage_gated_ClC"/>
    <property type="match status" value="1"/>
</dbReference>
<evidence type="ECO:0000256" key="2">
    <source>
        <dbReference type="ARBA" id="ARBA00023065"/>
    </source>
</evidence>
<sequence>MARPLQKAAPTADWAGAIAAIFNAPIAGVMFATEIIMLGNYEMESFGAVVISAGMAPAVSQAYYGAYPTFIVTSHDMIGVREIPFYLLFGLLLGVISVIYIKVFYGIKDFLAAINLPQHVKAIAGAFCIGLIGIFLPQVMGDGYASITEALNGHYSLTLFVVLIFFKILATSITLGSGGAGGVFAPSLFIGAMTGDAFESAVHRLFPHMTSNPGAYATVGIGAFLAAVTHAPLTGIFLLIEMTGDYKVIIPVMFASITGLFVSKALLKDSIDTFELSRRGVDLFIGKEMSILQAIKVKDIMRKDFTTVNEHEPINTVSDMIINGDGLCFPVIRDSGEIAGIISMQDVKAVMLEEYIKTVVTAGQLATEDVVLLNNLDNMKTALERFSINDQDEIPVVDFLNHKKIVGMLNRSDMIAAYIRAVMQ</sequence>
<keyword evidence="6" id="KW-0812">Transmembrane</keyword>
<protein>
    <submittedName>
        <fullName evidence="8">Chloride channel protein</fullName>
    </submittedName>
</protein>
<feature type="transmembrane region" description="Helical" evidence="6">
    <location>
        <begin position="122"/>
        <end position="140"/>
    </location>
</feature>
<comment type="caution">
    <text evidence="8">The sequence shown here is derived from an EMBL/GenBank/DDBJ whole genome shotgun (WGS) entry which is preliminary data.</text>
</comment>
<dbReference type="SMART" id="SM00116">
    <property type="entry name" value="CBS"/>
    <property type="match status" value="2"/>
</dbReference>